<dbReference type="Proteomes" id="UP000502681">
    <property type="component" value="Chromosome"/>
</dbReference>
<organism evidence="1 2">
    <name type="scientific">Pectobacterium punjabense</name>
    <dbReference type="NCBI Taxonomy" id="2108399"/>
    <lineage>
        <taxon>Bacteria</taxon>
        <taxon>Pseudomonadati</taxon>
        <taxon>Pseudomonadota</taxon>
        <taxon>Gammaproteobacteria</taxon>
        <taxon>Enterobacterales</taxon>
        <taxon>Pectobacteriaceae</taxon>
        <taxon>Pectobacterium</taxon>
    </lineage>
</organism>
<proteinExistence type="predicted"/>
<evidence type="ECO:0000313" key="1">
    <source>
        <dbReference type="EMBL" id="QJA19845.1"/>
    </source>
</evidence>
<name>A0ABX6L0I9_9GAMM</name>
<reference evidence="1 2" key="1">
    <citation type="submission" date="2019-04" db="EMBL/GenBank/DDBJ databases">
        <title>Whole Genome Sequencing of Pectobacterium punjabense SS95.</title>
        <authorList>
            <person name="Sarfraz S."/>
            <person name="Oulghazi S."/>
            <person name="Roques C."/>
            <person name="Vandecasteele C."/>
            <person name="Faure D."/>
        </authorList>
    </citation>
    <scope>NUCLEOTIDE SEQUENCE [LARGE SCALE GENOMIC DNA]</scope>
    <source>
        <strain evidence="1 2">SS95</strain>
    </source>
</reference>
<evidence type="ECO:0000313" key="2">
    <source>
        <dbReference type="Proteomes" id="UP000502681"/>
    </source>
</evidence>
<dbReference type="GeneID" id="90762856"/>
<dbReference type="EMBL" id="CP038498">
    <property type="protein sequence ID" value="QJA19845.1"/>
    <property type="molecule type" value="Genomic_DNA"/>
</dbReference>
<dbReference type="RefSeq" id="WP_107170259.1">
    <property type="nucleotide sequence ID" value="NZ_CP038498.1"/>
</dbReference>
<accession>A0ABX6L0I9</accession>
<keyword evidence="2" id="KW-1185">Reference proteome</keyword>
<gene>
    <name evidence="1" type="ORF">E2566_07865</name>
</gene>
<protein>
    <submittedName>
        <fullName evidence="1">Uncharacterized protein</fullName>
    </submittedName>
</protein>
<sequence length="210" mass="24193">MKFFSKVLTLNKIHIIDNIIGNSNNGSLKADYFNAGFPVGNPPLLRGSIVIELNESFLTDNADFFNMGSPVDTGSIKCGFLRPNYDNDLFLKMVTCDYQRFHFLISDLFNTPAPSLKNLNDHVSCQTLRPVLEKHFPTSVIEFMYSTDNPHARLFEFCLNSGYLIKEKHIRKLFIPNTYSSNPKVRRLSILLKDKFFKYNPKYGIEGREY</sequence>